<keyword evidence="3" id="KW-1185">Reference proteome</keyword>
<feature type="domain" description="Phasin" evidence="1">
    <location>
        <begin position="24"/>
        <end position="124"/>
    </location>
</feature>
<organism evidence="2 3">
    <name type="scientific">Roseiterribacter gracilis</name>
    <dbReference type="NCBI Taxonomy" id="2812848"/>
    <lineage>
        <taxon>Bacteria</taxon>
        <taxon>Pseudomonadati</taxon>
        <taxon>Pseudomonadota</taxon>
        <taxon>Alphaproteobacteria</taxon>
        <taxon>Rhodospirillales</taxon>
        <taxon>Roseiterribacteraceae</taxon>
        <taxon>Roseiterribacter</taxon>
    </lineage>
</organism>
<dbReference type="InterPro" id="IPR018968">
    <property type="entry name" value="Phasin"/>
</dbReference>
<evidence type="ECO:0000313" key="3">
    <source>
        <dbReference type="Proteomes" id="UP000681075"/>
    </source>
</evidence>
<proteinExistence type="predicted"/>
<dbReference type="Pfam" id="PF09361">
    <property type="entry name" value="Phasin_2"/>
    <property type="match status" value="1"/>
</dbReference>
<dbReference type="EMBL" id="BOPV01000001">
    <property type="protein sequence ID" value="GIL40274.1"/>
    <property type="molecule type" value="Genomic_DNA"/>
</dbReference>
<evidence type="ECO:0000259" key="1">
    <source>
        <dbReference type="Pfam" id="PF09361"/>
    </source>
</evidence>
<gene>
    <name evidence="2" type="ORF">TMPK1_25110</name>
</gene>
<dbReference type="Gene3D" id="1.20.1270.60">
    <property type="entry name" value="Arfaptin homology (AH) domain/BAR domain"/>
    <property type="match status" value="1"/>
</dbReference>
<evidence type="ECO:0000313" key="2">
    <source>
        <dbReference type="EMBL" id="GIL40274.1"/>
    </source>
</evidence>
<comment type="caution">
    <text evidence="2">The sequence shown here is derived from an EMBL/GenBank/DDBJ whole genome shotgun (WGS) entry which is preliminary data.</text>
</comment>
<dbReference type="InterPro" id="IPR027267">
    <property type="entry name" value="AH/BAR_dom_sf"/>
</dbReference>
<dbReference type="InterPro" id="IPR010127">
    <property type="entry name" value="Phasin_subfam-1"/>
</dbReference>
<sequence>MADPFSTDFARMFEQMKVPGVDMESIIASQRKNLEALTKANQLALEGMQKVMQRQAEAVRAFATEFADMAKGVAADQGSPTDKVARSTDLVKASFEKTLNHMRELSETIAKSNTQAAEVLSSRVSEGLSELKDAMHKAKPHG</sequence>
<accession>A0A8S8XC63</accession>
<name>A0A8S8XC63_9PROT</name>
<dbReference type="NCBIfam" id="TIGR01841">
    <property type="entry name" value="phasin"/>
    <property type="match status" value="1"/>
</dbReference>
<protein>
    <submittedName>
        <fullName evidence="2">Phasin</fullName>
    </submittedName>
</protein>
<dbReference type="AlphaFoldDB" id="A0A8S8XC63"/>
<dbReference type="Proteomes" id="UP000681075">
    <property type="component" value="Unassembled WGS sequence"/>
</dbReference>
<reference evidence="2" key="1">
    <citation type="submission" date="2021-02" db="EMBL/GenBank/DDBJ databases">
        <title>Genome sequence of Rhodospirillales sp. strain TMPK1 isolated from soil.</title>
        <authorList>
            <person name="Nakai R."/>
            <person name="Kusada H."/>
            <person name="Tamaki H."/>
        </authorList>
    </citation>
    <scope>NUCLEOTIDE SEQUENCE</scope>
    <source>
        <strain evidence="2">TMPK1</strain>
    </source>
</reference>
<dbReference type="RefSeq" id="WP_420243379.1">
    <property type="nucleotide sequence ID" value="NZ_BOPV01000001.1"/>
</dbReference>